<keyword evidence="3" id="KW-1185">Reference proteome</keyword>
<dbReference type="Proteomes" id="UP001165685">
    <property type="component" value="Unassembled WGS sequence"/>
</dbReference>
<dbReference type="GO" id="GO:0032259">
    <property type="term" value="P:methylation"/>
    <property type="evidence" value="ECO:0007669"/>
    <property type="project" value="UniProtKB-KW"/>
</dbReference>
<sequence length="266" mass="27083">MSEKAVGTAEGEAARAAARSAPWTARSAVVWEALRELLAELGGGDRHDGGPLRIVDAGGGTGGAAVPLAALGHEVTVVEPSPDSLAALERRAADGGVRVRGLQGDTRDLASLLPAGDADLVLVHNVLEYVDDPRAALTDVAAAMAPGGAVSVLAANASAAALHRVLQGGVAEAHRMLQDPQGRWGEADPMPRRFTADGLVALAAAAGLEGPRVRGVGVFSDLLPGRAYDSGTVQEEELTALEREASARPELAGIATQLHVVAHRPG</sequence>
<dbReference type="Pfam" id="PF08242">
    <property type="entry name" value="Methyltransf_12"/>
    <property type="match status" value="1"/>
</dbReference>
<dbReference type="RefSeq" id="WP_270681185.1">
    <property type="nucleotide sequence ID" value="NZ_JAQFWP010000093.1"/>
</dbReference>
<comment type="caution">
    <text evidence="2">The sequence shown here is derived from an EMBL/GenBank/DDBJ whole genome shotgun (WGS) entry which is preliminary data.</text>
</comment>
<protein>
    <submittedName>
        <fullName evidence="2">Methyltransferase</fullName>
    </submittedName>
</protein>
<dbReference type="InterPro" id="IPR013217">
    <property type="entry name" value="Methyltransf_12"/>
</dbReference>
<dbReference type="PANTHER" id="PTHR43861">
    <property type="entry name" value="TRANS-ACONITATE 2-METHYLTRANSFERASE-RELATED"/>
    <property type="match status" value="1"/>
</dbReference>
<feature type="domain" description="Methyltransferase type 12" evidence="1">
    <location>
        <begin position="55"/>
        <end position="149"/>
    </location>
</feature>
<dbReference type="CDD" id="cd02440">
    <property type="entry name" value="AdoMet_MTases"/>
    <property type="match status" value="1"/>
</dbReference>
<dbReference type="GO" id="GO:0008168">
    <property type="term" value="F:methyltransferase activity"/>
    <property type="evidence" value="ECO:0007669"/>
    <property type="project" value="UniProtKB-KW"/>
</dbReference>
<evidence type="ECO:0000313" key="2">
    <source>
        <dbReference type="EMBL" id="MDA2808598.1"/>
    </source>
</evidence>
<evidence type="ECO:0000313" key="3">
    <source>
        <dbReference type="Proteomes" id="UP001165685"/>
    </source>
</evidence>
<dbReference type="Gene3D" id="3.40.50.150">
    <property type="entry name" value="Vaccinia Virus protein VP39"/>
    <property type="match status" value="1"/>
</dbReference>
<reference evidence="2" key="1">
    <citation type="submission" date="2023-01" db="EMBL/GenBank/DDBJ databases">
        <title>Draft genome sequence of Nocardiopsis sp. LSu2-4 isolated from halophytes.</title>
        <authorList>
            <person name="Duangmal K."/>
            <person name="Chantavorakit T."/>
        </authorList>
    </citation>
    <scope>NUCLEOTIDE SEQUENCE</scope>
    <source>
        <strain evidence="2">LSu2-4</strain>
    </source>
</reference>
<gene>
    <name evidence="2" type="ORF">O4U47_29100</name>
</gene>
<accession>A0ABT4TV69</accession>
<name>A0ABT4TV69_9ACTN</name>
<organism evidence="2 3">
    <name type="scientific">Nocardiopsis suaedae</name>
    <dbReference type="NCBI Taxonomy" id="3018444"/>
    <lineage>
        <taxon>Bacteria</taxon>
        <taxon>Bacillati</taxon>
        <taxon>Actinomycetota</taxon>
        <taxon>Actinomycetes</taxon>
        <taxon>Streptosporangiales</taxon>
        <taxon>Nocardiopsidaceae</taxon>
        <taxon>Nocardiopsis</taxon>
    </lineage>
</organism>
<dbReference type="InterPro" id="IPR029063">
    <property type="entry name" value="SAM-dependent_MTases_sf"/>
</dbReference>
<dbReference type="SUPFAM" id="SSF53335">
    <property type="entry name" value="S-adenosyl-L-methionine-dependent methyltransferases"/>
    <property type="match status" value="1"/>
</dbReference>
<keyword evidence="2" id="KW-0808">Transferase</keyword>
<dbReference type="EMBL" id="JAQFWP010000093">
    <property type="protein sequence ID" value="MDA2808598.1"/>
    <property type="molecule type" value="Genomic_DNA"/>
</dbReference>
<evidence type="ECO:0000259" key="1">
    <source>
        <dbReference type="Pfam" id="PF08242"/>
    </source>
</evidence>
<proteinExistence type="predicted"/>
<keyword evidence="2" id="KW-0489">Methyltransferase</keyword>